<gene>
    <name evidence="9" type="ORF">EJB05_28038</name>
</gene>
<keyword evidence="5 7" id="KW-0804">Transcription</keyword>
<comment type="similarity">
    <text evidence="2 7">Belongs to the TFIIF alpha subunit family.</text>
</comment>
<evidence type="ECO:0000256" key="2">
    <source>
        <dbReference type="ARBA" id="ARBA00005249"/>
    </source>
</evidence>
<evidence type="ECO:0000256" key="3">
    <source>
        <dbReference type="ARBA" id="ARBA00023015"/>
    </source>
</evidence>
<comment type="caution">
    <text evidence="9">The sequence shown here is derived from an EMBL/GenBank/DDBJ whole genome shotgun (WGS) entry which is preliminary data.</text>
</comment>
<feature type="region of interest" description="Disordered" evidence="8">
    <location>
        <begin position="205"/>
        <end position="231"/>
    </location>
</feature>
<evidence type="ECO:0000256" key="8">
    <source>
        <dbReference type="SAM" id="MobiDB-lite"/>
    </source>
</evidence>
<comment type="function">
    <text evidence="7">TFIIF is a general transcription initiation factor that binds to RNA polymerase II and helps to recruit it to the initiation complex in collaboration with TFIIB. It promotes transcription elongation.</text>
</comment>
<keyword evidence="3 7" id="KW-0805">Transcription regulation</keyword>
<reference evidence="9 10" key="1">
    <citation type="journal article" date="2019" name="Sci. Rep.">
        <title>A high-quality genome of Eragrostis curvula grass provides insights into Poaceae evolution and supports new strategies to enhance forage quality.</title>
        <authorList>
            <person name="Carballo J."/>
            <person name="Santos B.A.C.M."/>
            <person name="Zappacosta D."/>
            <person name="Garbus I."/>
            <person name="Selva J.P."/>
            <person name="Gallo C.A."/>
            <person name="Diaz A."/>
            <person name="Albertini E."/>
            <person name="Caccamo M."/>
            <person name="Echenique V."/>
        </authorList>
    </citation>
    <scope>NUCLEOTIDE SEQUENCE [LARGE SCALE GENOMIC DNA]</scope>
    <source>
        <strain evidence="10">cv. Victoria</strain>
        <tissue evidence="9">Leaf</tissue>
    </source>
</reference>
<dbReference type="PANTHER" id="PTHR13011">
    <property type="entry name" value="TFIIF-ALPHA"/>
    <property type="match status" value="1"/>
</dbReference>
<evidence type="ECO:0000256" key="1">
    <source>
        <dbReference type="ARBA" id="ARBA00004123"/>
    </source>
</evidence>
<keyword evidence="6 7" id="KW-0539">Nucleus</keyword>
<dbReference type="InterPro" id="IPR011039">
    <property type="entry name" value="TFIIF_interaction"/>
</dbReference>
<dbReference type="GO" id="GO:0001096">
    <property type="term" value="F:TFIIF-class transcription factor complex binding"/>
    <property type="evidence" value="ECO:0007669"/>
    <property type="project" value="TreeGrafter"/>
</dbReference>
<protein>
    <recommendedName>
        <fullName evidence="7">Transcription initiation factor IIF subunit alpha</fullName>
    </recommendedName>
</protein>
<dbReference type="OrthoDB" id="2001428at2759"/>
<sequence length="231" mass="26485">MELKAACGLALELYGMREYTVRVDTAADKAYSIGRFNPGLPPLSKNRNVGNNRWSLHKEGMQGRQLTGNMLEKYYNRKPWILEDETCEYQYQGQTDGLQFATATYYLLMMQGKEFNTIPVGLWYNFSKVVQYKQLTLEEAEEKKQLTAPTSLFFTKICLNWRPPMQGDSTMLPQPCQIPNAALGPHYYDNEDDVKPVAKRHLAAVRASAPRTSASRRRLDELDHPLMPPTR</sequence>
<organism evidence="9 10">
    <name type="scientific">Eragrostis curvula</name>
    <name type="common">weeping love grass</name>
    <dbReference type="NCBI Taxonomy" id="38414"/>
    <lineage>
        <taxon>Eukaryota</taxon>
        <taxon>Viridiplantae</taxon>
        <taxon>Streptophyta</taxon>
        <taxon>Embryophyta</taxon>
        <taxon>Tracheophyta</taxon>
        <taxon>Spermatophyta</taxon>
        <taxon>Magnoliopsida</taxon>
        <taxon>Liliopsida</taxon>
        <taxon>Poales</taxon>
        <taxon>Poaceae</taxon>
        <taxon>PACMAD clade</taxon>
        <taxon>Chloridoideae</taxon>
        <taxon>Eragrostideae</taxon>
        <taxon>Eragrostidinae</taxon>
        <taxon>Eragrostis</taxon>
    </lineage>
</organism>
<proteinExistence type="inferred from homology"/>
<dbReference type="GO" id="GO:0003677">
    <property type="term" value="F:DNA binding"/>
    <property type="evidence" value="ECO:0007669"/>
    <property type="project" value="UniProtKB-KW"/>
</dbReference>
<dbReference type="AlphaFoldDB" id="A0A5J9UNW8"/>
<dbReference type="Proteomes" id="UP000324897">
    <property type="component" value="Chromosome 2"/>
</dbReference>
<dbReference type="GO" id="GO:0032968">
    <property type="term" value="P:positive regulation of transcription elongation by RNA polymerase II"/>
    <property type="evidence" value="ECO:0007669"/>
    <property type="project" value="InterPro"/>
</dbReference>
<evidence type="ECO:0000313" key="9">
    <source>
        <dbReference type="EMBL" id="TVU25539.1"/>
    </source>
</evidence>
<keyword evidence="10" id="KW-1185">Reference proteome</keyword>
<dbReference type="InterPro" id="IPR008851">
    <property type="entry name" value="TFIIF-alpha"/>
</dbReference>
<dbReference type="GO" id="GO:0005674">
    <property type="term" value="C:transcription factor TFIIF complex"/>
    <property type="evidence" value="ECO:0007669"/>
    <property type="project" value="TreeGrafter"/>
</dbReference>
<dbReference type="Gramene" id="TVU25539">
    <property type="protein sequence ID" value="TVU25539"/>
    <property type="gene ID" value="EJB05_28038"/>
</dbReference>
<accession>A0A5J9UNW8</accession>
<evidence type="ECO:0000256" key="5">
    <source>
        <dbReference type="ARBA" id="ARBA00023163"/>
    </source>
</evidence>
<dbReference type="GO" id="GO:0006367">
    <property type="term" value="P:transcription initiation at RNA polymerase II promoter"/>
    <property type="evidence" value="ECO:0007669"/>
    <property type="project" value="InterPro"/>
</dbReference>
<evidence type="ECO:0000256" key="4">
    <source>
        <dbReference type="ARBA" id="ARBA00023125"/>
    </source>
</evidence>
<dbReference type="Pfam" id="PF05793">
    <property type="entry name" value="TFIIF_alpha"/>
    <property type="match status" value="1"/>
</dbReference>
<keyword evidence="4 7" id="KW-0238">DNA-binding</keyword>
<evidence type="ECO:0000313" key="10">
    <source>
        <dbReference type="Proteomes" id="UP000324897"/>
    </source>
</evidence>
<feature type="non-terminal residue" evidence="9">
    <location>
        <position position="231"/>
    </location>
</feature>
<dbReference type="PANTHER" id="PTHR13011:SF0">
    <property type="entry name" value="GENERAL TRANSCRIPTION FACTOR IIF SUBUNIT 1"/>
    <property type="match status" value="1"/>
</dbReference>
<evidence type="ECO:0000256" key="6">
    <source>
        <dbReference type="ARBA" id="ARBA00023242"/>
    </source>
</evidence>
<comment type="subcellular location">
    <subcellularLocation>
        <location evidence="1 7">Nucleus</location>
    </subcellularLocation>
</comment>
<dbReference type="GO" id="GO:0016251">
    <property type="term" value="F:RNA polymerase II general transcription initiation factor activity"/>
    <property type="evidence" value="ECO:0007669"/>
    <property type="project" value="TreeGrafter"/>
</dbReference>
<evidence type="ECO:0000256" key="7">
    <source>
        <dbReference type="RuleBase" id="RU366044"/>
    </source>
</evidence>
<dbReference type="EMBL" id="RWGY01000013">
    <property type="protein sequence ID" value="TVU25539.1"/>
    <property type="molecule type" value="Genomic_DNA"/>
</dbReference>
<dbReference type="SUPFAM" id="SSF50916">
    <property type="entry name" value="Rap30/74 interaction domains"/>
    <property type="match status" value="1"/>
</dbReference>
<name>A0A5J9UNW8_9POAL</name>